<dbReference type="PANTHER" id="PTHR47756:SF2">
    <property type="entry name" value="BLL6612 PROTEIN"/>
    <property type="match status" value="1"/>
</dbReference>
<proteinExistence type="inferred from homology"/>
<feature type="domain" description="RNA polymerase sigma-70 region 2" evidence="6">
    <location>
        <begin position="11"/>
        <end position="76"/>
    </location>
</feature>
<dbReference type="InterPro" id="IPR013324">
    <property type="entry name" value="RNA_pol_sigma_r3/r4-like"/>
</dbReference>
<comment type="caution">
    <text evidence="9">The sequence shown here is derived from an EMBL/GenBank/DDBJ whole genome shotgun (WGS) entry which is preliminary data.</text>
</comment>
<dbReference type="Proteomes" id="UP001596174">
    <property type="component" value="Unassembled WGS sequence"/>
</dbReference>
<keyword evidence="3" id="KW-0731">Sigma factor</keyword>
<dbReference type="Gene3D" id="1.10.10.10">
    <property type="entry name" value="Winged helix-like DNA-binding domain superfamily/Winged helix DNA-binding domain"/>
    <property type="match status" value="1"/>
</dbReference>
<evidence type="ECO:0000259" key="7">
    <source>
        <dbReference type="Pfam" id="PF08281"/>
    </source>
</evidence>
<dbReference type="SUPFAM" id="SSF88946">
    <property type="entry name" value="Sigma2 domain of RNA polymerase sigma factors"/>
    <property type="match status" value="1"/>
</dbReference>
<keyword evidence="2" id="KW-0805">Transcription regulation</keyword>
<evidence type="ECO:0000256" key="5">
    <source>
        <dbReference type="SAM" id="MobiDB-lite"/>
    </source>
</evidence>
<name>A0ABW1FWI4_9ACTN</name>
<dbReference type="PANTHER" id="PTHR47756">
    <property type="entry name" value="BLL6612 PROTEIN-RELATED"/>
    <property type="match status" value="1"/>
</dbReference>
<feature type="domain" description="RNA polymerase sigma factor 70 region 4 type 2" evidence="7">
    <location>
        <begin position="115"/>
        <end position="165"/>
    </location>
</feature>
<evidence type="ECO:0000256" key="1">
    <source>
        <dbReference type="ARBA" id="ARBA00010641"/>
    </source>
</evidence>
<evidence type="ECO:0000313" key="10">
    <source>
        <dbReference type="Proteomes" id="UP001596174"/>
    </source>
</evidence>
<sequence length="430" mass="46616">MTPDTPVEDLLRDLAPQVLGALTRRYGHFDACEDAVQEALLAAALQWPEQGVPDNPRGWLVAVARRRLVDQVRSDAARREREERLHFATPASELLAHPADLETGRDADDSLALLFLCCHPAVSVPSRIALTLRAVGGLTTTQIAAAFLVPEGTMAQRISRAKQSLRAAGADFGTPLDAGQRAERLTAVQRVLYLVLNEGYTASSGDQLTAPQLSAEAIRLTRLLHRLVPEDEETSGLLALMLLTDARRPARSGPDGALVPLAEQDRSRWDADLIAEGVGLLESVLPRGRVGPYQLQAAIAAVHTEAKDVESTDWPQILALYGLLERVDPSPMVTLNRAVALAMVEGPQAGLDLLDRLADDRLLAGHHRLPATRAHLLELLGRADEAAESYRLAARRATSAAERRYLSERGSRTSRTAREAAAPTDPGRPR</sequence>
<evidence type="ECO:0000256" key="4">
    <source>
        <dbReference type="ARBA" id="ARBA00023163"/>
    </source>
</evidence>
<dbReference type="InterPro" id="IPR007627">
    <property type="entry name" value="RNA_pol_sigma70_r2"/>
</dbReference>
<keyword evidence="4" id="KW-0804">Transcription</keyword>
<dbReference type="Pfam" id="PF04542">
    <property type="entry name" value="Sigma70_r2"/>
    <property type="match status" value="1"/>
</dbReference>
<evidence type="ECO:0000256" key="2">
    <source>
        <dbReference type="ARBA" id="ARBA00023015"/>
    </source>
</evidence>
<evidence type="ECO:0000259" key="6">
    <source>
        <dbReference type="Pfam" id="PF04542"/>
    </source>
</evidence>
<dbReference type="EMBL" id="JBHSQJ010000002">
    <property type="protein sequence ID" value="MFC5905732.1"/>
    <property type="molecule type" value="Genomic_DNA"/>
</dbReference>
<keyword evidence="10" id="KW-1185">Reference proteome</keyword>
<feature type="domain" description="DUF6596" evidence="8">
    <location>
        <begin position="184"/>
        <end position="283"/>
    </location>
</feature>
<dbReference type="InterPro" id="IPR046531">
    <property type="entry name" value="DUF6596"/>
</dbReference>
<dbReference type="Gene3D" id="1.10.1740.10">
    <property type="match status" value="1"/>
</dbReference>
<comment type="similarity">
    <text evidence="1">Belongs to the sigma-70 factor family. ECF subfamily.</text>
</comment>
<accession>A0ABW1FWI4</accession>
<dbReference type="SUPFAM" id="SSF88659">
    <property type="entry name" value="Sigma3 and sigma4 domains of RNA polymerase sigma factors"/>
    <property type="match status" value="1"/>
</dbReference>
<protein>
    <submittedName>
        <fullName evidence="9">RNA polymerase sigma factor</fullName>
    </submittedName>
</protein>
<dbReference type="InterPro" id="IPR013249">
    <property type="entry name" value="RNA_pol_sigma70_r4_t2"/>
</dbReference>
<evidence type="ECO:0000256" key="3">
    <source>
        <dbReference type="ARBA" id="ARBA00023082"/>
    </source>
</evidence>
<feature type="region of interest" description="Disordered" evidence="5">
    <location>
        <begin position="402"/>
        <end position="430"/>
    </location>
</feature>
<feature type="compositionally biased region" description="Basic and acidic residues" evidence="5">
    <location>
        <begin position="402"/>
        <end position="411"/>
    </location>
</feature>
<dbReference type="Pfam" id="PF08281">
    <property type="entry name" value="Sigma70_r4_2"/>
    <property type="match status" value="1"/>
</dbReference>
<dbReference type="InterPro" id="IPR036388">
    <property type="entry name" value="WH-like_DNA-bd_sf"/>
</dbReference>
<reference evidence="10" key="1">
    <citation type="journal article" date="2019" name="Int. J. Syst. Evol. Microbiol.">
        <title>The Global Catalogue of Microorganisms (GCM) 10K type strain sequencing project: providing services to taxonomists for standard genome sequencing and annotation.</title>
        <authorList>
            <consortium name="The Broad Institute Genomics Platform"/>
            <consortium name="The Broad Institute Genome Sequencing Center for Infectious Disease"/>
            <person name="Wu L."/>
            <person name="Ma J."/>
        </authorList>
    </citation>
    <scope>NUCLEOTIDE SEQUENCE [LARGE SCALE GENOMIC DNA]</scope>
    <source>
        <strain evidence="10">JCM 4816</strain>
    </source>
</reference>
<evidence type="ECO:0000313" key="9">
    <source>
        <dbReference type="EMBL" id="MFC5905732.1"/>
    </source>
</evidence>
<dbReference type="InterPro" id="IPR013325">
    <property type="entry name" value="RNA_pol_sigma_r2"/>
</dbReference>
<gene>
    <name evidence="9" type="ORF">ACFP3V_00640</name>
</gene>
<dbReference type="RefSeq" id="WP_380578462.1">
    <property type="nucleotide sequence ID" value="NZ_JBHSQJ010000002.1"/>
</dbReference>
<evidence type="ECO:0000259" key="8">
    <source>
        <dbReference type="Pfam" id="PF20239"/>
    </source>
</evidence>
<dbReference type="Pfam" id="PF20239">
    <property type="entry name" value="DUF6596"/>
    <property type="match status" value="1"/>
</dbReference>
<organism evidence="9 10">
    <name type="scientific">Streptacidiphilus monticola</name>
    <dbReference type="NCBI Taxonomy" id="2161674"/>
    <lineage>
        <taxon>Bacteria</taxon>
        <taxon>Bacillati</taxon>
        <taxon>Actinomycetota</taxon>
        <taxon>Actinomycetes</taxon>
        <taxon>Kitasatosporales</taxon>
        <taxon>Streptomycetaceae</taxon>
        <taxon>Streptacidiphilus</taxon>
    </lineage>
</organism>